<dbReference type="SUPFAM" id="SSF53335">
    <property type="entry name" value="S-adenosyl-L-methionine-dependent methyltransferases"/>
    <property type="match status" value="1"/>
</dbReference>
<evidence type="ECO:0000256" key="5">
    <source>
        <dbReference type="PROSITE-ProRule" id="PRU01023"/>
    </source>
</evidence>
<feature type="binding site" evidence="5">
    <location>
        <position position="313"/>
    </location>
    <ligand>
        <name>S-adenosyl-L-methionine</name>
        <dbReference type="ChEBI" id="CHEBI:59789"/>
    </ligand>
</feature>
<keyword evidence="4 5" id="KW-0694">RNA-binding</keyword>
<dbReference type="InterPro" id="IPR023267">
    <property type="entry name" value="RCMT"/>
</dbReference>
<feature type="binding site" evidence="5">
    <location>
        <position position="330"/>
    </location>
    <ligand>
        <name>S-adenosyl-L-methionine</name>
        <dbReference type="ChEBI" id="CHEBI:59789"/>
    </ligand>
</feature>
<dbReference type="Gene3D" id="3.40.50.150">
    <property type="entry name" value="Vaccinia Virus protein VP39"/>
    <property type="match status" value="1"/>
</dbReference>
<keyword evidence="2 5" id="KW-0808">Transferase</keyword>
<dbReference type="InterPro" id="IPR029063">
    <property type="entry name" value="SAM-dependent_MTases_sf"/>
</dbReference>
<evidence type="ECO:0000259" key="6">
    <source>
        <dbReference type="PROSITE" id="PS51686"/>
    </source>
</evidence>
<reference evidence="7 8" key="1">
    <citation type="submission" date="2018-01" db="EMBL/GenBank/DDBJ databases">
        <title>Lactibacter flavus gen. nov., sp. nov., a novel bacterium of the family Propionibacteriaceae isolated from raw milk and dairy products.</title>
        <authorList>
            <person name="Wenning M."/>
            <person name="Breitenwieser F."/>
            <person name="Huptas C."/>
            <person name="von Neubeck M."/>
            <person name="Busse H.-J."/>
            <person name="Scherer S."/>
        </authorList>
    </citation>
    <scope>NUCLEOTIDE SEQUENCE [LARGE SCALE GENOMIC DNA]</scope>
    <source>
        <strain evidence="7 8">VG341</strain>
    </source>
</reference>
<feature type="binding site" evidence="5">
    <location>
        <position position="285"/>
    </location>
    <ligand>
        <name>S-adenosyl-L-methionine</name>
        <dbReference type="ChEBI" id="CHEBI:59789"/>
    </ligand>
</feature>
<feature type="binding site" evidence="5">
    <location>
        <begin position="260"/>
        <end position="266"/>
    </location>
    <ligand>
        <name>S-adenosyl-L-methionine</name>
        <dbReference type="ChEBI" id="CHEBI:59789"/>
    </ligand>
</feature>
<dbReference type="PROSITE" id="PS51686">
    <property type="entry name" value="SAM_MT_RSMB_NOP"/>
    <property type="match status" value="1"/>
</dbReference>
<evidence type="ECO:0000256" key="3">
    <source>
        <dbReference type="ARBA" id="ARBA00022691"/>
    </source>
</evidence>
<dbReference type="GO" id="GO:0003723">
    <property type="term" value="F:RNA binding"/>
    <property type="evidence" value="ECO:0007669"/>
    <property type="project" value="UniProtKB-UniRule"/>
</dbReference>
<dbReference type="SUPFAM" id="SSF48013">
    <property type="entry name" value="NusB-like"/>
    <property type="match status" value="1"/>
</dbReference>
<protein>
    <submittedName>
        <fullName evidence="7">rRNA cytosine-C5-methylase</fullName>
    </submittedName>
</protein>
<organism evidence="7 8">
    <name type="scientific">Propioniciclava flava</name>
    <dbReference type="NCBI Taxonomy" id="2072026"/>
    <lineage>
        <taxon>Bacteria</taxon>
        <taxon>Bacillati</taxon>
        <taxon>Actinomycetota</taxon>
        <taxon>Actinomycetes</taxon>
        <taxon>Propionibacteriales</taxon>
        <taxon>Propionibacteriaceae</taxon>
        <taxon>Propioniciclava</taxon>
    </lineage>
</organism>
<comment type="caution">
    <text evidence="7">The sequence shown here is derived from an EMBL/GenBank/DDBJ whole genome shotgun (WGS) entry which is preliminary data.</text>
</comment>
<dbReference type="InterPro" id="IPR049560">
    <property type="entry name" value="MeTrfase_RsmB-F_NOP2_cat"/>
</dbReference>
<dbReference type="GO" id="GO:0006355">
    <property type="term" value="P:regulation of DNA-templated transcription"/>
    <property type="evidence" value="ECO:0007669"/>
    <property type="project" value="InterPro"/>
</dbReference>
<evidence type="ECO:0000313" key="7">
    <source>
        <dbReference type="EMBL" id="RXW33507.1"/>
    </source>
</evidence>
<dbReference type="Pfam" id="PF01189">
    <property type="entry name" value="Methyltr_RsmB-F"/>
    <property type="match status" value="1"/>
</dbReference>
<comment type="similarity">
    <text evidence="5">Belongs to the class I-like SAM-binding methyltransferase superfamily. RsmB/NOP family.</text>
</comment>
<dbReference type="Gene3D" id="1.10.940.10">
    <property type="entry name" value="NusB-like"/>
    <property type="match status" value="1"/>
</dbReference>
<sequence>MPNRTLRRRRPDRPRRIALRVLRAVAEEGAYANLELAHALEGAHLEPRDAAFVTELVAGTSRLAGTYDAIVASASGRRNLDPALAEVLRLGAHQLLSMRVPLHAAVGATVDLAAAEVGEKVAGLTNAVLRKVAAQDMDAWLAELARSQDAVGAMAVRTHHPRWIAEAYRDLLGDEAEVALAANNVAPLTSLVVRPGLAQRNELGGEPTPYSPWGARRAGNPADVEAVAQGRAGVQDEGSQLMVAALTRPPAPRGPWLDLCAGPGGKAALLAGLAMGAGTRLLASEKQPHRAALVARALGVYSGEHAPVVIAADGTAPAWPSGTFARVMADVPCTGLGALRRRPEARWRRTLADLDALVPLQRDLLAAALDSAAPGGVVAYVTCSPHRRETTEVVQAVLAGRDDVSVLDAPALLGVPDAERGDFVQLWPHRHGTDAMFCALLRLNDEPRGRRR</sequence>
<name>A0A4Q2EIU2_9ACTN</name>
<evidence type="ECO:0000256" key="2">
    <source>
        <dbReference type="ARBA" id="ARBA00022679"/>
    </source>
</evidence>
<dbReference type="AlphaFoldDB" id="A0A4Q2EIU2"/>
<evidence type="ECO:0000313" key="8">
    <source>
        <dbReference type="Proteomes" id="UP000290624"/>
    </source>
</evidence>
<feature type="active site" description="Nucleophile" evidence="5">
    <location>
        <position position="383"/>
    </location>
</feature>
<dbReference type="PANTHER" id="PTHR22807:SF53">
    <property type="entry name" value="RIBOSOMAL RNA SMALL SUBUNIT METHYLTRANSFERASE B-RELATED"/>
    <property type="match status" value="1"/>
</dbReference>
<dbReference type="InterPro" id="IPR001678">
    <property type="entry name" value="MeTrfase_RsmB-F_NOP2_dom"/>
</dbReference>
<gene>
    <name evidence="7" type="ORF">C1706_01765</name>
</gene>
<dbReference type="InterPro" id="IPR006027">
    <property type="entry name" value="NusB_RsmB_TIM44"/>
</dbReference>
<evidence type="ECO:0000256" key="4">
    <source>
        <dbReference type="ARBA" id="ARBA00022884"/>
    </source>
</evidence>
<dbReference type="Proteomes" id="UP000290624">
    <property type="component" value="Unassembled WGS sequence"/>
</dbReference>
<dbReference type="InterPro" id="IPR035926">
    <property type="entry name" value="NusB-like_sf"/>
</dbReference>
<dbReference type="RefSeq" id="WP_129457473.1">
    <property type="nucleotide sequence ID" value="NZ_PPCV01000001.1"/>
</dbReference>
<evidence type="ECO:0000256" key="1">
    <source>
        <dbReference type="ARBA" id="ARBA00022603"/>
    </source>
</evidence>
<dbReference type="PRINTS" id="PR02008">
    <property type="entry name" value="RCMTFAMILY"/>
</dbReference>
<keyword evidence="3 5" id="KW-0949">S-adenosyl-L-methionine</keyword>
<proteinExistence type="inferred from homology"/>
<keyword evidence="1 5" id="KW-0489">Methyltransferase</keyword>
<accession>A0A4Q2EIU2</accession>
<dbReference type="OrthoDB" id="9810297at2"/>
<feature type="domain" description="SAM-dependent MTase RsmB/NOP-type" evidence="6">
    <location>
        <begin position="164"/>
        <end position="444"/>
    </location>
</feature>
<dbReference type="GO" id="GO:0008173">
    <property type="term" value="F:RNA methyltransferase activity"/>
    <property type="evidence" value="ECO:0007669"/>
    <property type="project" value="InterPro"/>
</dbReference>
<dbReference type="EMBL" id="PPCV01000001">
    <property type="protein sequence ID" value="RXW33507.1"/>
    <property type="molecule type" value="Genomic_DNA"/>
</dbReference>
<dbReference type="GO" id="GO:0001510">
    <property type="term" value="P:RNA methylation"/>
    <property type="evidence" value="ECO:0007669"/>
    <property type="project" value="InterPro"/>
</dbReference>
<dbReference type="Pfam" id="PF01029">
    <property type="entry name" value="NusB"/>
    <property type="match status" value="1"/>
</dbReference>
<keyword evidence="8" id="KW-1185">Reference proteome</keyword>
<dbReference type="PANTHER" id="PTHR22807">
    <property type="entry name" value="NOP2 YEAST -RELATED NOL1/NOP2/FMU SUN DOMAIN-CONTAINING"/>
    <property type="match status" value="1"/>
</dbReference>